<dbReference type="EMBL" id="DWWD01000030">
    <property type="protein sequence ID" value="HJC50522.1"/>
    <property type="molecule type" value="Genomic_DNA"/>
</dbReference>
<dbReference type="SUPFAM" id="SSF49879">
    <property type="entry name" value="SMAD/FHA domain"/>
    <property type="match status" value="1"/>
</dbReference>
<dbReference type="InterPro" id="IPR008984">
    <property type="entry name" value="SMAD_FHA_dom_sf"/>
</dbReference>
<sequence>MAIVQCPRGHNYDNSKHAQCPYCSGSQAIGITVPLMEAETGGEFPRTSPMNQQTGGMQYSYPGREIGKTEPYQNVTQGLDINEEGISAVTGWLVCIEGKKKGKDFRLHGERNFVGRAGSNDVVLDFDDKISSVANIIISYDDEENEFYVQPGENQKNNVKVNNKLLLIPQILNDNDIIRLGETKLLFRRFCNDDFSWE</sequence>
<gene>
    <name evidence="2" type="ORF">H9754_08145</name>
</gene>
<reference evidence="2" key="1">
    <citation type="journal article" date="2021" name="PeerJ">
        <title>Extensive microbial diversity within the chicken gut microbiome revealed by metagenomics and culture.</title>
        <authorList>
            <person name="Gilroy R."/>
            <person name="Ravi A."/>
            <person name="Getino M."/>
            <person name="Pursley I."/>
            <person name="Horton D.L."/>
            <person name="Alikhan N.F."/>
            <person name="Baker D."/>
            <person name="Gharbi K."/>
            <person name="Hall N."/>
            <person name="Watson M."/>
            <person name="Adriaenssens E.M."/>
            <person name="Foster-Nyarko E."/>
            <person name="Jarju S."/>
            <person name="Secka A."/>
            <person name="Antonio M."/>
            <person name="Oren A."/>
            <person name="Chaudhuri R.R."/>
            <person name="La Ragione R."/>
            <person name="Hildebrand F."/>
            <person name="Pallen M.J."/>
        </authorList>
    </citation>
    <scope>NUCLEOTIDE SEQUENCE</scope>
    <source>
        <strain evidence="2">ChiSjej3B21-8574</strain>
    </source>
</reference>
<reference evidence="2" key="2">
    <citation type="submission" date="2021-04" db="EMBL/GenBank/DDBJ databases">
        <authorList>
            <person name="Gilroy R."/>
        </authorList>
    </citation>
    <scope>NUCLEOTIDE SEQUENCE</scope>
    <source>
        <strain evidence="2">ChiSjej3B21-8574</strain>
    </source>
</reference>
<proteinExistence type="predicted"/>
<dbReference type="PROSITE" id="PS50006">
    <property type="entry name" value="FHA_DOMAIN"/>
    <property type="match status" value="1"/>
</dbReference>
<dbReference type="InterPro" id="IPR000253">
    <property type="entry name" value="FHA_dom"/>
</dbReference>
<organism evidence="2 3">
    <name type="scientific">Candidatus Anaerostipes avistercoris</name>
    <dbReference type="NCBI Taxonomy" id="2838462"/>
    <lineage>
        <taxon>Bacteria</taxon>
        <taxon>Bacillati</taxon>
        <taxon>Bacillota</taxon>
        <taxon>Clostridia</taxon>
        <taxon>Lachnospirales</taxon>
        <taxon>Lachnospiraceae</taxon>
        <taxon>Anaerostipes</taxon>
    </lineage>
</organism>
<evidence type="ECO:0000313" key="3">
    <source>
        <dbReference type="Proteomes" id="UP000823904"/>
    </source>
</evidence>
<accession>A0A9D2PH12</accession>
<comment type="caution">
    <text evidence="2">The sequence shown here is derived from an EMBL/GenBank/DDBJ whole genome shotgun (WGS) entry which is preliminary data.</text>
</comment>
<dbReference type="Proteomes" id="UP000823904">
    <property type="component" value="Unassembled WGS sequence"/>
</dbReference>
<dbReference type="AlphaFoldDB" id="A0A9D2PH12"/>
<feature type="domain" description="FHA" evidence="1">
    <location>
        <begin position="112"/>
        <end position="166"/>
    </location>
</feature>
<evidence type="ECO:0000259" key="1">
    <source>
        <dbReference type="PROSITE" id="PS50006"/>
    </source>
</evidence>
<evidence type="ECO:0000313" key="2">
    <source>
        <dbReference type="EMBL" id="HJC50522.1"/>
    </source>
</evidence>
<name>A0A9D2PH12_9FIRM</name>
<dbReference type="CDD" id="cd00060">
    <property type="entry name" value="FHA"/>
    <property type="match status" value="1"/>
</dbReference>
<dbReference type="Gene3D" id="2.60.200.20">
    <property type="match status" value="1"/>
</dbReference>
<dbReference type="Pfam" id="PF00498">
    <property type="entry name" value="FHA"/>
    <property type="match status" value="1"/>
</dbReference>
<protein>
    <submittedName>
        <fullName evidence="2">FHA domain-containing protein</fullName>
    </submittedName>
</protein>